<dbReference type="RefSeq" id="WP_134850059.1">
    <property type="nucleotide sequence ID" value="NZ_CP197400.1"/>
</dbReference>
<reference evidence="1 2" key="1">
    <citation type="submission" date="2019-03" db="EMBL/GenBank/DDBJ databases">
        <title>Porphyromonas levii Isolated from the Uterus of Dairy Cows.</title>
        <authorList>
            <person name="Francis A.M."/>
        </authorList>
    </citation>
    <scope>NUCLEOTIDE SEQUENCE [LARGE SCALE GENOMIC DNA]</scope>
    <source>
        <strain evidence="1 2">AF5678</strain>
    </source>
</reference>
<dbReference type="EMBL" id="SPNC01000295">
    <property type="protein sequence ID" value="TFH93843.1"/>
    <property type="molecule type" value="Genomic_DNA"/>
</dbReference>
<dbReference type="Proteomes" id="UP000297225">
    <property type="component" value="Unassembled WGS sequence"/>
</dbReference>
<gene>
    <name evidence="1" type="ORF">E4P47_09940</name>
</gene>
<keyword evidence="2" id="KW-1185">Reference proteome</keyword>
<evidence type="ECO:0000313" key="2">
    <source>
        <dbReference type="Proteomes" id="UP000297225"/>
    </source>
</evidence>
<comment type="caution">
    <text evidence="1">The sequence shown here is derived from an EMBL/GenBank/DDBJ whole genome shotgun (WGS) entry which is preliminary data.</text>
</comment>
<organism evidence="1 2">
    <name type="scientific">Porphyromonas levii</name>
    <dbReference type="NCBI Taxonomy" id="28114"/>
    <lineage>
        <taxon>Bacteria</taxon>
        <taxon>Pseudomonadati</taxon>
        <taxon>Bacteroidota</taxon>
        <taxon>Bacteroidia</taxon>
        <taxon>Bacteroidales</taxon>
        <taxon>Porphyromonadaceae</taxon>
        <taxon>Porphyromonas</taxon>
    </lineage>
</organism>
<accession>A0A4Y8WLN6</accession>
<sequence>MDIEKLKKDQEGKLRGGFKLEESRNDQDALWNNNCSSDATLWNNNCGACGSKCNGSSTVEIEEN</sequence>
<evidence type="ECO:0000313" key="1">
    <source>
        <dbReference type="EMBL" id="TFH93843.1"/>
    </source>
</evidence>
<dbReference type="AlphaFoldDB" id="A0A4Y8WLN6"/>
<protein>
    <submittedName>
        <fullName evidence="1">Uncharacterized protein</fullName>
    </submittedName>
</protein>
<name>A0A4Y8WLN6_9PORP</name>
<proteinExistence type="predicted"/>